<dbReference type="AlphaFoldDB" id="A0A8T3C7E3"/>
<keyword evidence="1" id="KW-1133">Transmembrane helix</keyword>
<keyword evidence="1" id="KW-0812">Transmembrane</keyword>
<dbReference type="Proteomes" id="UP000829196">
    <property type="component" value="Unassembled WGS sequence"/>
</dbReference>
<evidence type="ECO:0000313" key="2">
    <source>
        <dbReference type="EMBL" id="KAI0530494.1"/>
    </source>
</evidence>
<dbReference type="EMBL" id="JAGYWB010000001">
    <property type="protein sequence ID" value="KAI0530494.1"/>
    <property type="molecule type" value="Genomic_DNA"/>
</dbReference>
<accession>A0A8T3C7E3</accession>
<sequence>MVSNLNLIMILLVFINLLLNYCSVFIILSFCIRCISLRRKLKESQTIDCICKEFGLSILSFVVFILSWPQFFIFTKLLLKHSSLSLSLCFFFVCLFCSCIF</sequence>
<proteinExistence type="predicted"/>
<feature type="transmembrane region" description="Helical" evidence="1">
    <location>
        <begin position="6"/>
        <end position="32"/>
    </location>
</feature>
<protein>
    <submittedName>
        <fullName evidence="2">Uncharacterized protein</fullName>
    </submittedName>
</protein>
<name>A0A8T3C7E3_DENNO</name>
<feature type="transmembrane region" description="Helical" evidence="1">
    <location>
        <begin position="53"/>
        <end position="71"/>
    </location>
</feature>
<evidence type="ECO:0000313" key="3">
    <source>
        <dbReference type="Proteomes" id="UP000829196"/>
    </source>
</evidence>
<reference evidence="2" key="1">
    <citation type="journal article" date="2022" name="Front. Genet.">
        <title>Chromosome-Scale Assembly of the Dendrobium nobile Genome Provides Insights Into the Molecular Mechanism of the Biosynthesis of the Medicinal Active Ingredient of Dendrobium.</title>
        <authorList>
            <person name="Xu Q."/>
            <person name="Niu S.-C."/>
            <person name="Li K.-L."/>
            <person name="Zheng P.-J."/>
            <person name="Zhang X.-J."/>
            <person name="Jia Y."/>
            <person name="Liu Y."/>
            <person name="Niu Y.-X."/>
            <person name="Yu L.-H."/>
            <person name="Chen D.-F."/>
            <person name="Zhang G.-Q."/>
        </authorList>
    </citation>
    <scope>NUCLEOTIDE SEQUENCE</scope>
    <source>
        <tissue evidence="2">Leaf</tissue>
    </source>
</reference>
<organism evidence="2 3">
    <name type="scientific">Dendrobium nobile</name>
    <name type="common">Orchid</name>
    <dbReference type="NCBI Taxonomy" id="94219"/>
    <lineage>
        <taxon>Eukaryota</taxon>
        <taxon>Viridiplantae</taxon>
        <taxon>Streptophyta</taxon>
        <taxon>Embryophyta</taxon>
        <taxon>Tracheophyta</taxon>
        <taxon>Spermatophyta</taxon>
        <taxon>Magnoliopsida</taxon>
        <taxon>Liliopsida</taxon>
        <taxon>Asparagales</taxon>
        <taxon>Orchidaceae</taxon>
        <taxon>Epidendroideae</taxon>
        <taxon>Malaxideae</taxon>
        <taxon>Dendrobiinae</taxon>
        <taxon>Dendrobium</taxon>
    </lineage>
</organism>
<keyword evidence="1" id="KW-0472">Membrane</keyword>
<feature type="transmembrane region" description="Helical" evidence="1">
    <location>
        <begin position="83"/>
        <end position="100"/>
    </location>
</feature>
<gene>
    <name evidence="2" type="ORF">KFK09_000038</name>
</gene>
<keyword evidence="3" id="KW-1185">Reference proteome</keyword>
<comment type="caution">
    <text evidence="2">The sequence shown here is derived from an EMBL/GenBank/DDBJ whole genome shotgun (WGS) entry which is preliminary data.</text>
</comment>
<evidence type="ECO:0000256" key="1">
    <source>
        <dbReference type="SAM" id="Phobius"/>
    </source>
</evidence>